<dbReference type="InterPro" id="IPR055829">
    <property type="entry name" value="DUF7406"/>
</dbReference>
<evidence type="ECO:0000313" key="6">
    <source>
        <dbReference type="EMBL" id="MCM1985910.1"/>
    </source>
</evidence>
<dbReference type="Pfam" id="PF24155">
    <property type="entry name" value="DUF7406"/>
    <property type="match status" value="1"/>
</dbReference>
<feature type="domain" description="DUF7406" evidence="4">
    <location>
        <begin position="511"/>
        <end position="557"/>
    </location>
</feature>
<keyword evidence="1" id="KW-0812">Transmembrane</keyword>
<dbReference type="RefSeq" id="WP_250867283.1">
    <property type="nucleotide sequence ID" value="NZ_JAGSOI010000006.1"/>
</dbReference>
<dbReference type="Pfam" id="PF13519">
    <property type="entry name" value="VWA_2"/>
    <property type="match status" value="1"/>
</dbReference>
<dbReference type="NCBIfam" id="TIGR02226">
    <property type="entry name" value="two_anch"/>
    <property type="match status" value="1"/>
</dbReference>
<keyword evidence="1" id="KW-0472">Membrane</keyword>
<dbReference type="SUPFAM" id="SSF53300">
    <property type="entry name" value="vWA-like"/>
    <property type="match status" value="1"/>
</dbReference>
<dbReference type="AlphaFoldDB" id="A0A9E4ZDT8"/>
<feature type="transmembrane region" description="Helical" evidence="1">
    <location>
        <begin position="600"/>
        <end position="617"/>
    </location>
</feature>
<protein>
    <submittedName>
        <fullName evidence="6">BatA domain-containing protein</fullName>
    </submittedName>
</protein>
<dbReference type="Proteomes" id="UP001056766">
    <property type="component" value="Unassembled WGS sequence"/>
</dbReference>
<sequence>MPFANILGLAALASIIPLIILYLLRPKPLELKIPSLMFLMRAEKKKKRFASLRRLIKDPIFLAQLLILILISVAIAGPFYTAEEELSGEHTIFVIDASASMNTEGRFDSATDIAKTYVSKKNSIILAENIPVNVLEAGGSSATKNALDSLTPKGSVADLSSAITNAMRTLSNEGGRIVVISDFTNWQGEDPVSAMRLAESYGLKVTFVRVGSPTDNVGIIQGWIDAEETGYTYNCVVKNYMETTQNVKMIIDTPGSQSKKSVTLDIGPFSTKQFKLTDLGTGITEIKIDREDKLAVDNVAYVSIPANVQNELLLVTDVKRSPSSTALSLLPNIKATQSNNVPADLSDYKVIVVDTQQRAITSEEAARLSTFIKDGGNVLVIATPALDPKNANIDLMQLLPVKIITTSESSKGVALKVEQDTRLTDEVKFEDIAVYTYLNSTIRSDAVSLVDTPSNVPMLAYWNVGDGTVMYLGLSDMLGEYAWNNFHNLPEYPVFWAKVIAWLGGTGDIGDYNVQTGAVSALSKEQEVTTPSGSITTSRLLYDEVGVYEVAGKRIAVNLYDDMESDTTVDSSNVLERATSNEGGDIIRQTTYTANKYVDIYLIIIAMLLVVLEILIIRNRGEL</sequence>
<reference evidence="6" key="2">
    <citation type="submission" date="2021-04" db="EMBL/GenBank/DDBJ databases">
        <authorList>
            <person name="Dong X."/>
        </authorList>
    </citation>
    <scope>NUCLEOTIDE SEQUENCE</scope>
    <source>
        <strain evidence="6">LLY</strain>
    </source>
</reference>
<dbReference type="InterPro" id="IPR024163">
    <property type="entry name" value="Aerotolerance_reg_N"/>
</dbReference>
<dbReference type="Gene3D" id="3.40.50.880">
    <property type="match status" value="1"/>
</dbReference>
<organism evidence="6 7">
    <name type="scientific">Methanococcoides seepicolus</name>
    <dbReference type="NCBI Taxonomy" id="2828780"/>
    <lineage>
        <taxon>Archaea</taxon>
        <taxon>Methanobacteriati</taxon>
        <taxon>Methanobacteriota</taxon>
        <taxon>Stenosarchaea group</taxon>
        <taxon>Methanomicrobia</taxon>
        <taxon>Methanosarcinales</taxon>
        <taxon>Methanosarcinaceae</taxon>
        <taxon>Methanococcoides</taxon>
    </lineage>
</organism>
<dbReference type="Pfam" id="PF07584">
    <property type="entry name" value="BatA"/>
    <property type="match status" value="1"/>
</dbReference>
<reference evidence="6" key="1">
    <citation type="journal article" date="2021" name="mSystems">
        <title>Bacteria and Archaea Synergistically Convert Glycine Betaine to Biogenic Methane in the Formosa Cold Seep of the South China Sea.</title>
        <authorList>
            <person name="Li L."/>
            <person name="Zhang W."/>
            <person name="Zhang S."/>
            <person name="Song L."/>
            <person name="Sun Q."/>
            <person name="Zhang H."/>
            <person name="Xiang H."/>
            <person name="Dong X."/>
        </authorList>
    </citation>
    <scope>NUCLEOTIDE SEQUENCE</scope>
    <source>
        <strain evidence="6">LLY</strain>
    </source>
</reference>
<keyword evidence="7" id="KW-1185">Reference proteome</keyword>
<feature type="domain" description="VWFA" evidence="3">
    <location>
        <begin position="91"/>
        <end position="183"/>
    </location>
</feature>
<dbReference type="InterPro" id="IPR011933">
    <property type="entry name" value="Double_TM_dom"/>
</dbReference>
<gene>
    <name evidence="6" type="ORF">KDK67_02600</name>
</gene>
<name>A0A9E4ZDT8_9EURY</name>
<proteinExistence type="predicted"/>
<feature type="transmembrane region" description="Helical" evidence="1">
    <location>
        <begin position="6"/>
        <end position="24"/>
    </location>
</feature>
<feature type="domain" description="Aerotolerance regulator N-terminal" evidence="2">
    <location>
        <begin position="1"/>
        <end position="78"/>
    </location>
</feature>
<keyword evidence="1" id="KW-1133">Transmembrane helix</keyword>
<feature type="transmembrane region" description="Helical" evidence="1">
    <location>
        <begin position="60"/>
        <end position="80"/>
    </location>
</feature>
<accession>A0A9E4ZDT8</accession>
<evidence type="ECO:0000259" key="5">
    <source>
        <dbReference type="Pfam" id="PF24157"/>
    </source>
</evidence>
<dbReference type="CDD" id="cd03143">
    <property type="entry name" value="A4_beta-galactosidase_middle_domain"/>
    <property type="match status" value="1"/>
</dbReference>
<feature type="domain" description="DUF7408" evidence="5">
    <location>
        <begin position="312"/>
        <end position="498"/>
    </location>
</feature>
<dbReference type="Gene3D" id="3.40.50.410">
    <property type="entry name" value="von Willebrand factor, type A domain"/>
    <property type="match status" value="1"/>
</dbReference>
<evidence type="ECO:0000259" key="2">
    <source>
        <dbReference type="Pfam" id="PF07584"/>
    </source>
</evidence>
<dbReference type="EMBL" id="JAGSOI010000006">
    <property type="protein sequence ID" value="MCM1985910.1"/>
    <property type="molecule type" value="Genomic_DNA"/>
</dbReference>
<dbReference type="Pfam" id="PF24157">
    <property type="entry name" value="DUF7408"/>
    <property type="match status" value="1"/>
</dbReference>
<evidence type="ECO:0000259" key="3">
    <source>
        <dbReference type="Pfam" id="PF13519"/>
    </source>
</evidence>
<dbReference type="PANTHER" id="PTHR37464">
    <property type="entry name" value="BLL2463 PROTEIN"/>
    <property type="match status" value="1"/>
</dbReference>
<dbReference type="InterPro" id="IPR055831">
    <property type="entry name" value="DUF7408"/>
</dbReference>
<dbReference type="CDD" id="cd00198">
    <property type="entry name" value="vWFA"/>
    <property type="match status" value="1"/>
</dbReference>
<evidence type="ECO:0000256" key="1">
    <source>
        <dbReference type="SAM" id="Phobius"/>
    </source>
</evidence>
<dbReference type="PANTHER" id="PTHR37464:SF1">
    <property type="entry name" value="BLL2463 PROTEIN"/>
    <property type="match status" value="1"/>
</dbReference>
<evidence type="ECO:0000313" key="7">
    <source>
        <dbReference type="Proteomes" id="UP001056766"/>
    </source>
</evidence>
<dbReference type="SUPFAM" id="SSF52317">
    <property type="entry name" value="Class I glutamine amidotransferase-like"/>
    <property type="match status" value="1"/>
</dbReference>
<evidence type="ECO:0000259" key="4">
    <source>
        <dbReference type="Pfam" id="PF24155"/>
    </source>
</evidence>
<comment type="caution">
    <text evidence="6">The sequence shown here is derived from an EMBL/GenBank/DDBJ whole genome shotgun (WGS) entry which is preliminary data.</text>
</comment>
<dbReference type="InterPro" id="IPR036465">
    <property type="entry name" value="vWFA_dom_sf"/>
</dbReference>
<dbReference type="InterPro" id="IPR029062">
    <property type="entry name" value="Class_I_gatase-like"/>
</dbReference>
<dbReference type="InterPro" id="IPR002035">
    <property type="entry name" value="VWF_A"/>
</dbReference>